<comment type="caution">
    <text evidence="2">The sequence shown here is derived from an EMBL/GenBank/DDBJ whole genome shotgun (WGS) entry which is preliminary data.</text>
</comment>
<evidence type="ECO:0000313" key="2">
    <source>
        <dbReference type="EMBL" id="RFZ90867.1"/>
    </source>
</evidence>
<feature type="signal peptide" evidence="1">
    <location>
        <begin position="1"/>
        <end position="22"/>
    </location>
</feature>
<keyword evidence="1" id="KW-0732">Signal</keyword>
<dbReference type="Proteomes" id="UP000264217">
    <property type="component" value="Unassembled WGS sequence"/>
</dbReference>
<evidence type="ECO:0008006" key="4">
    <source>
        <dbReference type="Google" id="ProtNLM"/>
    </source>
</evidence>
<accession>A0A372NQF7</accession>
<evidence type="ECO:0000313" key="3">
    <source>
        <dbReference type="Proteomes" id="UP000264217"/>
    </source>
</evidence>
<protein>
    <recommendedName>
        <fullName evidence="4">Lipoprotein</fullName>
    </recommendedName>
</protein>
<evidence type="ECO:0000256" key="1">
    <source>
        <dbReference type="SAM" id="SignalP"/>
    </source>
</evidence>
<dbReference type="EMBL" id="QWDC01000003">
    <property type="protein sequence ID" value="RFZ90867.1"/>
    <property type="molecule type" value="Genomic_DNA"/>
</dbReference>
<proteinExistence type="predicted"/>
<name>A0A372NQF7_9SPHI</name>
<sequence length="249" mass="27262">MYMKFKTLAAIAFSAVTIFLYSSCTKDSTVTTKTSTDEEIATQIATNLYKSFTATIASDNNFSGVPAGNSVVNGKKVNELTCGQLIDQPFDNTYTQGDTIKDVMKGSNKFVVSCDNNLPNGYTYTGEYTNTGFSPWLSSYKNTVKEHYALKITNPGLNIMTVNGTQISTYDYTTRKDGERMVQNNTYNLKGLTINGSSRPKDITGGTADYVSKGSNAGRAFNFTGTITYLGNHRATVTFNGKSRDIEIY</sequence>
<gene>
    <name evidence="2" type="ORF">D0C36_18120</name>
</gene>
<organism evidence="2 3">
    <name type="scientific">Mucilaginibacter conchicola</name>
    <dbReference type="NCBI Taxonomy" id="2303333"/>
    <lineage>
        <taxon>Bacteria</taxon>
        <taxon>Pseudomonadati</taxon>
        <taxon>Bacteroidota</taxon>
        <taxon>Sphingobacteriia</taxon>
        <taxon>Sphingobacteriales</taxon>
        <taxon>Sphingobacteriaceae</taxon>
        <taxon>Mucilaginibacter</taxon>
    </lineage>
</organism>
<feature type="chain" id="PRO_5016704703" description="Lipoprotein" evidence="1">
    <location>
        <begin position="23"/>
        <end position="249"/>
    </location>
</feature>
<dbReference type="AlphaFoldDB" id="A0A372NQF7"/>
<reference evidence="2 3" key="1">
    <citation type="submission" date="2018-08" db="EMBL/GenBank/DDBJ databases">
        <title>Mucilaginibacter sp. MYSH2.</title>
        <authorList>
            <person name="Seo T."/>
        </authorList>
    </citation>
    <scope>NUCLEOTIDE SEQUENCE [LARGE SCALE GENOMIC DNA]</scope>
    <source>
        <strain evidence="2 3">MYSH2</strain>
    </source>
</reference>
<keyword evidence="3" id="KW-1185">Reference proteome</keyword>